<name>A0ABV4XK58_9CYAN</name>
<accession>A0ABV4XK58</accession>
<evidence type="ECO:0000313" key="1">
    <source>
        <dbReference type="EMBL" id="MFB2891482.1"/>
    </source>
</evidence>
<dbReference type="Proteomes" id="UP001576784">
    <property type="component" value="Unassembled WGS sequence"/>
</dbReference>
<keyword evidence="2" id="KW-1185">Reference proteome</keyword>
<comment type="caution">
    <text evidence="1">The sequence shown here is derived from an EMBL/GenBank/DDBJ whole genome shotgun (WGS) entry which is preliminary data.</text>
</comment>
<proteinExistence type="predicted"/>
<evidence type="ECO:0000313" key="2">
    <source>
        <dbReference type="Proteomes" id="UP001576784"/>
    </source>
</evidence>
<sequence length="48" mass="5059">MNNNPAFPNITYHRGASGLSVPIVKGTGVRVQTLAIASEVALESTYNV</sequence>
<dbReference type="RefSeq" id="WP_413261157.1">
    <property type="nucleotide sequence ID" value="NZ_JBHFNR010000007.1"/>
</dbReference>
<protein>
    <submittedName>
        <fullName evidence="1">Uncharacterized protein</fullName>
    </submittedName>
</protein>
<reference evidence="1 2" key="1">
    <citation type="submission" date="2024-09" db="EMBL/GenBank/DDBJ databases">
        <title>Floridaenema gen nov. (Aerosakkonemataceae, Aerosakkonematales ord. nov., Cyanobacteria) from benthic tropical and subtropical fresh waters, with the description of four new species.</title>
        <authorList>
            <person name="Moretto J.A."/>
            <person name="Berthold D.E."/>
            <person name="Lefler F.W."/>
            <person name="Huang I.-S."/>
            <person name="Laughinghouse H. IV."/>
        </authorList>
    </citation>
    <scope>NUCLEOTIDE SEQUENCE [LARGE SCALE GENOMIC DNA]</scope>
    <source>
        <strain evidence="1 2">BLCC-F50</strain>
    </source>
</reference>
<gene>
    <name evidence="1" type="ORF">ACE1CI_00900</name>
</gene>
<dbReference type="EMBL" id="JBHFNR010000007">
    <property type="protein sequence ID" value="MFB2891482.1"/>
    <property type="molecule type" value="Genomic_DNA"/>
</dbReference>
<organism evidence="1 2">
    <name type="scientific">Floridaenema flaviceps BLCC-F50</name>
    <dbReference type="NCBI Taxonomy" id="3153642"/>
    <lineage>
        <taxon>Bacteria</taxon>
        <taxon>Bacillati</taxon>
        <taxon>Cyanobacteriota</taxon>
        <taxon>Cyanophyceae</taxon>
        <taxon>Oscillatoriophycideae</taxon>
        <taxon>Aerosakkonematales</taxon>
        <taxon>Aerosakkonemataceae</taxon>
        <taxon>Floridanema</taxon>
        <taxon>Floridanema flaviceps</taxon>
    </lineage>
</organism>